<protein>
    <submittedName>
        <fullName evidence="2">Uncharacterized protein</fullName>
    </submittedName>
</protein>
<feature type="region of interest" description="Disordered" evidence="1">
    <location>
        <begin position="150"/>
        <end position="223"/>
    </location>
</feature>
<feature type="region of interest" description="Disordered" evidence="1">
    <location>
        <begin position="94"/>
        <end position="133"/>
    </location>
</feature>
<reference evidence="2" key="1">
    <citation type="journal article" date="2010" name="Science">
        <title>Plasticity of animal genome architecture unmasked by rapid evolution of a pelagic tunicate.</title>
        <authorList>
            <person name="Denoeud F."/>
            <person name="Henriet S."/>
            <person name="Mungpakdee S."/>
            <person name="Aury J.M."/>
            <person name="Da Silva C."/>
            <person name="Brinkmann H."/>
            <person name="Mikhaleva J."/>
            <person name="Olsen L.C."/>
            <person name="Jubin C."/>
            <person name="Canestro C."/>
            <person name="Bouquet J.M."/>
            <person name="Danks G."/>
            <person name="Poulain J."/>
            <person name="Campsteijn C."/>
            <person name="Adamski M."/>
            <person name="Cross I."/>
            <person name="Yadetie F."/>
            <person name="Muffato M."/>
            <person name="Louis A."/>
            <person name="Butcher S."/>
            <person name="Tsagkogeorga G."/>
            <person name="Konrad A."/>
            <person name="Singh S."/>
            <person name="Jensen M.F."/>
            <person name="Cong E.H."/>
            <person name="Eikeseth-Otteraa H."/>
            <person name="Noel B."/>
            <person name="Anthouard V."/>
            <person name="Porcel B.M."/>
            <person name="Kachouri-Lafond R."/>
            <person name="Nishino A."/>
            <person name="Ugolini M."/>
            <person name="Chourrout P."/>
            <person name="Nishida H."/>
            <person name="Aasland R."/>
            <person name="Huzurbazar S."/>
            <person name="Westhof E."/>
            <person name="Delsuc F."/>
            <person name="Lehrach H."/>
            <person name="Reinhardt R."/>
            <person name="Weissenbach J."/>
            <person name="Roy S.W."/>
            <person name="Artiguenave F."/>
            <person name="Postlethwait J.H."/>
            <person name="Manak J.R."/>
            <person name="Thompson E.M."/>
            <person name="Jaillon O."/>
            <person name="Du Pasquier L."/>
            <person name="Boudinot P."/>
            <person name="Liberles D.A."/>
            <person name="Volff J.N."/>
            <person name="Philippe H."/>
            <person name="Lenhard B."/>
            <person name="Roest Crollius H."/>
            <person name="Wincker P."/>
            <person name="Chourrout D."/>
        </authorList>
    </citation>
    <scope>NUCLEOTIDE SEQUENCE [LARGE SCALE GENOMIC DNA]</scope>
</reference>
<feature type="compositionally biased region" description="Polar residues" evidence="1">
    <location>
        <begin position="171"/>
        <end position="186"/>
    </location>
</feature>
<dbReference type="InParanoid" id="E4XYT0"/>
<feature type="compositionally biased region" description="Basic residues" evidence="1">
    <location>
        <begin position="105"/>
        <end position="120"/>
    </location>
</feature>
<keyword evidence="3" id="KW-1185">Reference proteome</keyword>
<feature type="compositionally biased region" description="Basic and acidic residues" evidence="1">
    <location>
        <begin position="155"/>
        <end position="166"/>
    </location>
</feature>
<sequence length="249" mass="27691">MRKKVALSVAVQDIHYQFLHFPHTNSHIGHYRDTVTRKIISVAMEQQSPSVLNASPKRLTSALSEIPGSLKLLDRKAEVLEPVANAAKPLQVTLTASKKEGNSGKGKKKKSGTAKSRQRVLGKSANSRAAREAKKDLGAQLDFVFLKGHRSEKHKKSEEQRLEPCARKISQPPSRNQKASAKSQPKNFPEHPEHSSCYFKPGGIQQKRPVRDPAQVVESRPLDFGDLVQTTSLLKRTSDMKLPPIRSKN</sequence>
<gene>
    <name evidence="2" type="ORF">GSOID_T00009872001</name>
</gene>
<dbReference type="AlphaFoldDB" id="E4XYT0"/>
<evidence type="ECO:0000313" key="3">
    <source>
        <dbReference type="Proteomes" id="UP000001307"/>
    </source>
</evidence>
<accession>E4XYT0</accession>
<dbReference type="Proteomes" id="UP000001307">
    <property type="component" value="Unassembled WGS sequence"/>
</dbReference>
<proteinExistence type="predicted"/>
<evidence type="ECO:0000313" key="2">
    <source>
        <dbReference type="EMBL" id="CBY14792.1"/>
    </source>
</evidence>
<dbReference type="EMBL" id="FN653350">
    <property type="protein sequence ID" value="CBY14792.1"/>
    <property type="molecule type" value="Genomic_DNA"/>
</dbReference>
<evidence type="ECO:0000256" key="1">
    <source>
        <dbReference type="SAM" id="MobiDB-lite"/>
    </source>
</evidence>
<name>E4XYT0_OIKDI</name>
<organism evidence="2">
    <name type="scientific">Oikopleura dioica</name>
    <name type="common">Tunicate</name>
    <dbReference type="NCBI Taxonomy" id="34765"/>
    <lineage>
        <taxon>Eukaryota</taxon>
        <taxon>Metazoa</taxon>
        <taxon>Chordata</taxon>
        <taxon>Tunicata</taxon>
        <taxon>Appendicularia</taxon>
        <taxon>Copelata</taxon>
        <taxon>Oikopleuridae</taxon>
        <taxon>Oikopleura</taxon>
    </lineage>
</organism>
<dbReference type="OrthoDB" id="10404131at2759"/>